<keyword evidence="3" id="KW-0597">Phosphoprotein</keyword>
<dbReference type="PANTHER" id="PTHR43711">
    <property type="entry name" value="TWO-COMPONENT HISTIDINE KINASE"/>
    <property type="match status" value="1"/>
</dbReference>
<dbReference type="Proteomes" id="UP000428328">
    <property type="component" value="Chromosome"/>
</dbReference>
<dbReference type="SUPFAM" id="SSF55785">
    <property type="entry name" value="PYP-like sensor domain (PAS domain)"/>
    <property type="match status" value="1"/>
</dbReference>
<dbReference type="PANTHER" id="PTHR43711:SF30">
    <property type="entry name" value="HISTIDINE KINASE"/>
    <property type="match status" value="1"/>
</dbReference>
<dbReference type="CDD" id="cd00082">
    <property type="entry name" value="HisKA"/>
    <property type="match status" value="1"/>
</dbReference>
<dbReference type="Gene3D" id="1.10.287.130">
    <property type="match status" value="1"/>
</dbReference>
<name>A0A6I6JCJ4_9BACT</name>
<organism evidence="10 11">
    <name type="scientific">Pseudodesulfovibrio cashew</name>
    <dbReference type="NCBI Taxonomy" id="2678688"/>
    <lineage>
        <taxon>Bacteria</taxon>
        <taxon>Pseudomonadati</taxon>
        <taxon>Thermodesulfobacteriota</taxon>
        <taxon>Desulfovibrionia</taxon>
        <taxon>Desulfovibrionales</taxon>
        <taxon>Desulfovibrionaceae</taxon>
    </lineage>
</organism>
<evidence type="ECO:0000259" key="8">
    <source>
        <dbReference type="PROSITE" id="PS50112"/>
    </source>
</evidence>
<proteinExistence type="predicted"/>
<dbReference type="GO" id="GO:0006355">
    <property type="term" value="P:regulation of DNA-templated transcription"/>
    <property type="evidence" value="ECO:0007669"/>
    <property type="project" value="InterPro"/>
</dbReference>
<dbReference type="InterPro" id="IPR000700">
    <property type="entry name" value="PAS-assoc_C"/>
</dbReference>
<dbReference type="Pfam" id="PF00989">
    <property type="entry name" value="PAS"/>
    <property type="match status" value="1"/>
</dbReference>
<keyword evidence="4" id="KW-0808">Transferase</keyword>
<dbReference type="Pfam" id="PF00512">
    <property type="entry name" value="HisKA"/>
    <property type="match status" value="1"/>
</dbReference>
<dbReference type="Gene3D" id="3.30.565.10">
    <property type="entry name" value="Histidine kinase-like ATPase, C-terminal domain"/>
    <property type="match status" value="1"/>
</dbReference>
<keyword evidence="5" id="KW-0418">Kinase</keyword>
<feature type="domain" description="Histidine kinase" evidence="7">
    <location>
        <begin position="313"/>
        <end position="545"/>
    </location>
</feature>
<feature type="domain" description="PAC" evidence="9">
    <location>
        <begin position="243"/>
        <end position="295"/>
    </location>
</feature>
<evidence type="ECO:0000313" key="10">
    <source>
        <dbReference type="EMBL" id="QGY38859.1"/>
    </source>
</evidence>
<dbReference type="InterPro" id="IPR036890">
    <property type="entry name" value="HATPase_C_sf"/>
</dbReference>
<evidence type="ECO:0000256" key="4">
    <source>
        <dbReference type="ARBA" id="ARBA00022679"/>
    </source>
</evidence>
<dbReference type="SUPFAM" id="SSF47384">
    <property type="entry name" value="Homodimeric domain of signal transducing histidine kinase"/>
    <property type="match status" value="1"/>
</dbReference>
<dbReference type="GO" id="GO:0000155">
    <property type="term" value="F:phosphorelay sensor kinase activity"/>
    <property type="evidence" value="ECO:0007669"/>
    <property type="project" value="InterPro"/>
</dbReference>
<evidence type="ECO:0000256" key="3">
    <source>
        <dbReference type="ARBA" id="ARBA00022553"/>
    </source>
</evidence>
<dbReference type="InterPro" id="IPR013767">
    <property type="entry name" value="PAS_fold"/>
</dbReference>
<dbReference type="InterPro" id="IPR036097">
    <property type="entry name" value="HisK_dim/P_sf"/>
</dbReference>
<dbReference type="KEGG" id="psel:GM415_01455"/>
<dbReference type="Pfam" id="PF02518">
    <property type="entry name" value="HATPase_c"/>
    <property type="match status" value="1"/>
</dbReference>
<dbReference type="InterPro" id="IPR035965">
    <property type="entry name" value="PAS-like_dom_sf"/>
</dbReference>
<dbReference type="PROSITE" id="PS50113">
    <property type="entry name" value="PAC"/>
    <property type="match status" value="1"/>
</dbReference>
<dbReference type="SMART" id="SM00387">
    <property type="entry name" value="HATPase_c"/>
    <property type="match status" value="1"/>
</dbReference>
<dbReference type="AlphaFoldDB" id="A0A6I6JCJ4"/>
<dbReference type="InterPro" id="IPR001610">
    <property type="entry name" value="PAC"/>
</dbReference>
<dbReference type="CDD" id="cd00130">
    <property type="entry name" value="PAS"/>
    <property type="match status" value="1"/>
</dbReference>
<keyword evidence="6" id="KW-0902">Two-component regulatory system</keyword>
<dbReference type="InterPro" id="IPR003661">
    <property type="entry name" value="HisK_dim/P_dom"/>
</dbReference>
<dbReference type="PROSITE" id="PS50112">
    <property type="entry name" value="PAS"/>
    <property type="match status" value="1"/>
</dbReference>
<evidence type="ECO:0000256" key="6">
    <source>
        <dbReference type="ARBA" id="ARBA00023012"/>
    </source>
</evidence>
<accession>A0A6I6JCJ4</accession>
<evidence type="ECO:0000313" key="11">
    <source>
        <dbReference type="Proteomes" id="UP000428328"/>
    </source>
</evidence>
<evidence type="ECO:0000256" key="5">
    <source>
        <dbReference type="ARBA" id="ARBA00022777"/>
    </source>
</evidence>
<dbReference type="SMART" id="SM00388">
    <property type="entry name" value="HisKA"/>
    <property type="match status" value="1"/>
</dbReference>
<dbReference type="SMART" id="SM00086">
    <property type="entry name" value="PAC"/>
    <property type="match status" value="1"/>
</dbReference>
<reference evidence="10 11" key="1">
    <citation type="submission" date="2019-11" db="EMBL/GenBank/DDBJ databases">
        <authorList>
            <person name="Zheng R.K."/>
            <person name="Sun C.M."/>
        </authorList>
    </citation>
    <scope>NUCLEOTIDE SEQUENCE [LARGE SCALE GENOMIC DNA]</scope>
    <source>
        <strain evidence="10 11">SRB007</strain>
    </source>
</reference>
<dbReference type="FunFam" id="3.30.565.10:FF:000006">
    <property type="entry name" value="Sensor histidine kinase WalK"/>
    <property type="match status" value="1"/>
</dbReference>
<evidence type="ECO:0000256" key="1">
    <source>
        <dbReference type="ARBA" id="ARBA00000085"/>
    </source>
</evidence>
<dbReference type="Gene3D" id="3.30.450.20">
    <property type="entry name" value="PAS domain"/>
    <property type="match status" value="1"/>
</dbReference>
<dbReference type="SUPFAM" id="SSF55874">
    <property type="entry name" value="ATPase domain of HSP90 chaperone/DNA topoisomerase II/histidine kinase"/>
    <property type="match status" value="1"/>
</dbReference>
<keyword evidence="11" id="KW-1185">Reference proteome</keyword>
<dbReference type="InterPro" id="IPR004358">
    <property type="entry name" value="Sig_transdc_His_kin-like_C"/>
</dbReference>
<dbReference type="PRINTS" id="PR00344">
    <property type="entry name" value="BCTRLSENSOR"/>
</dbReference>
<dbReference type="PROSITE" id="PS50109">
    <property type="entry name" value="HIS_KIN"/>
    <property type="match status" value="1"/>
</dbReference>
<dbReference type="InterPro" id="IPR003594">
    <property type="entry name" value="HATPase_dom"/>
</dbReference>
<dbReference type="InterPro" id="IPR050736">
    <property type="entry name" value="Sensor_HK_Regulatory"/>
</dbReference>
<sequence length="545" mass="60727">MRTSEIHVYERIYYEIAMSIGNSLDLGAMLREAVSIYLRRLNCLAGAVLQQETDEAGLVSFRSIYAIPKRMRPNSAVLEAIESVPKGLDSAGVDDYLASLPEQDKANGNRRYVMELPGFGVLLLIKSAPLEEAVLKSLAPLNVKFAGACISCLANERLQREIRERELAEEKYRSIFNNAVEGIFQTSMDGRLLHVNAAMARLLGYEKPEEVIERYDNIGEQVYANPEDRVRLINLLKRRGRASAFEVKLRRRDGAFRWGSFSARLVRGADGSPQYIEGMVDDVTAKHQAVDALREAKKEAERLSMLKSNFLSMVSHELRTPLTSILGFAKLARKALEEIMTDSKAATPEALRRLERIAGNNQVIVTEGERLTELINNVLDLAKLEAGRFEWDMEEVPLEEILRHSLAATEVLFDRAGLSLAFELPDQGLPMVQGDRDRLVQVVINLLSNAAKFTKEGTVTLSAFPEEGRVVVKVADTGIGVPEEERDVIFDKFRQLGNTLTDKPKGSGLGLPISKEIVEHHHGTLWHEPNAEGGSVFAFTLPVMD</sequence>
<evidence type="ECO:0000259" key="9">
    <source>
        <dbReference type="PROSITE" id="PS50113"/>
    </source>
</evidence>
<dbReference type="SMART" id="SM00091">
    <property type="entry name" value="PAS"/>
    <property type="match status" value="1"/>
</dbReference>
<gene>
    <name evidence="10" type="ORF">GM415_01455</name>
</gene>
<comment type="catalytic activity">
    <reaction evidence="1">
        <text>ATP + protein L-histidine = ADP + protein N-phospho-L-histidine.</text>
        <dbReference type="EC" id="2.7.13.3"/>
    </reaction>
</comment>
<dbReference type="InterPro" id="IPR000014">
    <property type="entry name" value="PAS"/>
</dbReference>
<dbReference type="InterPro" id="IPR005467">
    <property type="entry name" value="His_kinase_dom"/>
</dbReference>
<evidence type="ECO:0000256" key="2">
    <source>
        <dbReference type="ARBA" id="ARBA00012438"/>
    </source>
</evidence>
<dbReference type="RefSeq" id="WP_158946070.1">
    <property type="nucleotide sequence ID" value="NZ_CP046400.1"/>
</dbReference>
<evidence type="ECO:0000259" key="7">
    <source>
        <dbReference type="PROSITE" id="PS50109"/>
    </source>
</evidence>
<dbReference type="NCBIfam" id="TIGR00229">
    <property type="entry name" value="sensory_box"/>
    <property type="match status" value="1"/>
</dbReference>
<dbReference type="EMBL" id="CP046400">
    <property type="protein sequence ID" value="QGY38859.1"/>
    <property type="molecule type" value="Genomic_DNA"/>
</dbReference>
<protein>
    <recommendedName>
        <fullName evidence="2">histidine kinase</fullName>
        <ecNumber evidence="2">2.7.13.3</ecNumber>
    </recommendedName>
</protein>
<dbReference type="EC" id="2.7.13.3" evidence="2"/>
<feature type="domain" description="PAS" evidence="8">
    <location>
        <begin position="168"/>
        <end position="209"/>
    </location>
</feature>